<gene>
    <name evidence="1" type="ORF">GCM10008018_38490</name>
</gene>
<name>A0ABQ1EUZ6_9BACL</name>
<sequence length="58" mass="6798">MPTHHVQIWAVNAGEKIHREDLTNPNRHSNRVWNDQVNIERKYLILFSLKAGEAYAQS</sequence>
<dbReference type="EMBL" id="BMHE01000020">
    <property type="protein sequence ID" value="GFZ88735.1"/>
    <property type="molecule type" value="Genomic_DNA"/>
</dbReference>
<keyword evidence="2" id="KW-1185">Reference proteome</keyword>
<dbReference type="RefSeq" id="WP_189014035.1">
    <property type="nucleotide sequence ID" value="NZ_BMHE01000020.1"/>
</dbReference>
<evidence type="ECO:0000313" key="2">
    <source>
        <dbReference type="Proteomes" id="UP000615455"/>
    </source>
</evidence>
<reference evidence="2" key="1">
    <citation type="journal article" date="2019" name="Int. J. Syst. Evol. Microbiol.">
        <title>The Global Catalogue of Microorganisms (GCM) 10K type strain sequencing project: providing services to taxonomists for standard genome sequencing and annotation.</title>
        <authorList>
            <consortium name="The Broad Institute Genomics Platform"/>
            <consortium name="The Broad Institute Genome Sequencing Center for Infectious Disease"/>
            <person name="Wu L."/>
            <person name="Ma J."/>
        </authorList>
    </citation>
    <scope>NUCLEOTIDE SEQUENCE [LARGE SCALE GENOMIC DNA]</scope>
    <source>
        <strain evidence="2">CGMCC 1.15043</strain>
    </source>
</reference>
<organism evidence="1 2">
    <name type="scientific">Paenibacillus marchantiophytorum</name>
    <dbReference type="NCBI Taxonomy" id="1619310"/>
    <lineage>
        <taxon>Bacteria</taxon>
        <taxon>Bacillati</taxon>
        <taxon>Bacillota</taxon>
        <taxon>Bacilli</taxon>
        <taxon>Bacillales</taxon>
        <taxon>Paenibacillaceae</taxon>
        <taxon>Paenibacillus</taxon>
    </lineage>
</organism>
<accession>A0ABQ1EUZ6</accession>
<evidence type="ECO:0000313" key="1">
    <source>
        <dbReference type="EMBL" id="GFZ88735.1"/>
    </source>
</evidence>
<comment type="caution">
    <text evidence="1">The sequence shown here is derived from an EMBL/GenBank/DDBJ whole genome shotgun (WGS) entry which is preliminary data.</text>
</comment>
<dbReference type="Proteomes" id="UP000615455">
    <property type="component" value="Unassembled WGS sequence"/>
</dbReference>
<protein>
    <submittedName>
        <fullName evidence="1">Uncharacterized protein</fullName>
    </submittedName>
</protein>
<proteinExistence type="predicted"/>